<dbReference type="EMBL" id="FTOA01000002">
    <property type="protein sequence ID" value="SIS47425.1"/>
    <property type="molecule type" value="Genomic_DNA"/>
</dbReference>
<dbReference type="Pfam" id="PF13581">
    <property type="entry name" value="HATPase_c_2"/>
    <property type="match status" value="1"/>
</dbReference>
<reference evidence="4 5" key="1">
    <citation type="submission" date="2017-01" db="EMBL/GenBank/DDBJ databases">
        <authorList>
            <person name="Mah S.A."/>
            <person name="Swanson W.J."/>
            <person name="Moy G.W."/>
            <person name="Vacquier V.D."/>
        </authorList>
    </citation>
    <scope>NUCLEOTIDE SEQUENCE [LARGE SCALE GENOMIC DNA]</scope>
    <source>
        <strain evidence="4 5">DSM 11589</strain>
    </source>
</reference>
<dbReference type="Pfam" id="PF07228">
    <property type="entry name" value="SpoIIE"/>
    <property type="match status" value="1"/>
</dbReference>
<feature type="domain" description="GAF" evidence="2">
    <location>
        <begin position="36"/>
        <end position="196"/>
    </location>
</feature>
<dbReference type="AlphaFoldDB" id="A0A1N7JDP3"/>
<accession>A0A1N7JDP3</accession>
<gene>
    <name evidence="4" type="ORF">SAMN05421779_102138</name>
</gene>
<keyword evidence="1" id="KW-0378">Hydrolase</keyword>
<dbReference type="GO" id="GO:0016791">
    <property type="term" value="F:phosphatase activity"/>
    <property type="evidence" value="ECO:0007669"/>
    <property type="project" value="TreeGrafter"/>
</dbReference>
<evidence type="ECO:0000256" key="1">
    <source>
        <dbReference type="ARBA" id="ARBA00022801"/>
    </source>
</evidence>
<dbReference type="InterPro" id="IPR036890">
    <property type="entry name" value="HATPase_C_sf"/>
</dbReference>
<dbReference type="Gene3D" id="3.60.40.10">
    <property type="entry name" value="PPM-type phosphatase domain"/>
    <property type="match status" value="1"/>
</dbReference>
<organism evidence="4 5">
    <name type="scientific">Insolitispirillum peregrinum</name>
    <dbReference type="NCBI Taxonomy" id="80876"/>
    <lineage>
        <taxon>Bacteria</taxon>
        <taxon>Pseudomonadati</taxon>
        <taxon>Pseudomonadota</taxon>
        <taxon>Alphaproteobacteria</taxon>
        <taxon>Rhodospirillales</taxon>
        <taxon>Novispirillaceae</taxon>
        <taxon>Insolitispirillum</taxon>
    </lineage>
</organism>
<dbReference type="CDD" id="cd16936">
    <property type="entry name" value="HATPase_RsbW-like"/>
    <property type="match status" value="1"/>
</dbReference>
<dbReference type="STRING" id="80876.SAMN05421779_102138"/>
<evidence type="ECO:0000259" key="3">
    <source>
        <dbReference type="SMART" id="SM00331"/>
    </source>
</evidence>
<dbReference type="InterPro" id="IPR003018">
    <property type="entry name" value="GAF"/>
</dbReference>
<keyword evidence="5" id="KW-1185">Reference proteome</keyword>
<dbReference type="Proteomes" id="UP000185678">
    <property type="component" value="Unassembled WGS sequence"/>
</dbReference>
<protein>
    <submittedName>
        <fullName evidence="4">Sigma-B regulation protein RsbU (Phosphoserine phosphatase)</fullName>
    </submittedName>
</protein>
<dbReference type="PANTHER" id="PTHR43156">
    <property type="entry name" value="STAGE II SPORULATION PROTEIN E-RELATED"/>
    <property type="match status" value="1"/>
</dbReference>
<dbReference type="InterPro" id="IPR001932">
    <property type="entry name" value="PPM-type_phosphatase-like_dom"/>
</dbReference>
<dbReference type="SUPFAM" id="SSF81606">
    <property type="entry name" value="PP2C-like"/>
    <property type="match status" value="1"/>
</dbReference>
<dbReference type="InterPro" id="IPR052016">
    <property type="entry name" value="Bact_Sigma-Reg"/>
</dbReference>
<dbReference type="SMART" id="SM00331">
    <property type="entry name" value="PP2C_SIG"/>
    <property type="match status" value="1"/>
</dbReference>
<evidence type="ECO:0000313" key="5">
    <source>
        <dbReference type="Proteomes" id="UP000185678"/>
    </source>
</evidence>
<evidence type="ECO:0000259" key="2">
    <source>
        <dbReference type="SMART" id="SM00065"/>
    </source>
</evidence>
<dbReference type="SUPFAM" id="SSF55781">
    <property type="entry name" value="GAF domain-like"/>
    <property type="match status" value="1"/>
</dbReference>
<dbReference type="PANTHER" id="PTHR43156:SF2">
    <property type="entry name" value="STAGE II SPORULATION PROTEIN E"/>
    <property type="match status" value="1"/>
</dbReference>
<dbReference type="SMART" id="SM00065">
    <property type="entry name" value="GAF"/>
    <property type="match status" value="1"/>
</dbReference>
<sequence length="613" mass="65280">MSPRPAPSPMPDDSEQGLDHLGLIAEMMQEFTGSGNFERMVHRGLARVSRHLGAEGSSLFLTEPRRGITAPDPTPDIVCYACHGPVDHSGLRLAWGTGLIGRCIARHQSQAVDYVHGDPPPTDEQICLLLGGDPGLTLRSLLIAPLTLNGEALGAVALVNKGDGEPFSDADERLLIALSSAAALGIINIRLARQLAEQERLRHELELAADIQRGLLPAARDDTFPLHGLNVPLSQVSGDFYDVVVLPDGRLWGTVADVSGKGLNAALLMAKTSSLFRCLAKDSPTPTPAALLARISEELCETASHGMFVTMACLLYDPRDQSVVIANAGHEPPLIHDPVGNSFTPLTVGGPPLGILPGLFDPHDAQQPVQQRLTLPPGASLILLTDGLTEAANSRGAMLGGDGLRPLLSATAPLRGQDRLHALFDLIGEAGWNRRDDMTVLTLTPSPAPCWRLDLPAVPASLTILRRFIHACASVLQAPVDWADDLVLAVDEAAQNIIRHGYGGGDVQRPVWVEVLPQAATTDAAGAVVVRLHDDAPTVSPAILTPRERASLRPGGLGLHFITALTDAWELEPPPVPHDDRPRAGVPHGNCLRLVKQRPAASMRVAVQETKKD</sequence>
<dbReference type="InterPro" id="IPR029016">
    <property type="entry name" value="GAF-like_dom_sf"/>
</dbReference>
<dbReference type="InterPro" id="IPR003594">
    <property type="entry name" value="HATPase_dom"/>
</dbReference>
<dbReference type="OrthoDB" id="9802500at2"/>
<dbReference type="InterPro" id="IPR036457">
    <property type="entry name" value="PPM-type-like_dom_sf"/>
</dbReference>
<dbReference type="Pfam" id="PF01590">
    <property type="entry name" value="GAF"/>
    <property type="match status" value="1"/>
</dbReference>
<feature type="domain" description="PPM-type phosphatase" evidence="3">
    <location>
        <begin position="221"/>
        <end position="445"/>
    </location>
</feature>
<name>A0A1N7JDP3_9PROT</name>
<evidence type="ECO:0000313" key="4">
    <source>
        <dbReference type="EMBL" id="SIS47425.1"/>
    </source>
</evidence>
<dbReference type="Gene3D" id="3.30.450.40">
    <property type="match status" value="1"/>
</dbReference>
<proteinExistence type="predicted"/>
<dbReference type="Gene3D" id="3.30.565.10">
    <property type="entry name" value="Histidine kinase-like ATPase, C-terminal domain"/>
    <property type="match status" value="1"/>
</dbReference>